<feature type="compositionally biased region" description="Basic and acidic residues" evidence="1">
    <location>
        <begin position="102"/>
        <end position="111"/>
    </location>
</feature>
<name>A0A8S9MDG2_BRACR</name>
<dbReference type="EMBL" id="QGKY02000089">
    <property type="protein sequence ID" value="KAF2615981.1"/>
    <property type="molecule type" value="Genomic_DNA"/>
</dbReference>
<gene>
    <name evidence="3" type="ORF">DY000_02006376</name>
    <name evidence="2" type="ORF">F2Q70_00012450</name>
</gene>
<accession>A0A8S9MDG2</accession>
<proteinExistence type="predicted"/>
<evidence type="ECO:0000313" key="2">
    <source>
        <dbReference type="EMBL" id="KAF2615981.1"/>
    </source>
</evidence>
<reference evidence="2" key="1">
    <citation type="submission" date="2019-12" db="EMBL/GenBank/DDBJ databases">
        <title>Genome sequencing and annotation of Brassica cretica.</title>
        <authorList>
            <person name="Studholme D.J."/>
            <person name="Sarris P.F."/>
        </authorList>
    </citation>
    <scope>NUCLEOTIDE SEQUENCE</scope>
    <source>
        <strain evidence="2">PFS-102/07</strain>
        <tissue evidence="2">Leaf</tissue>
    </source>
</reference>
<organism evidence="2">
    <name type="scientific">Brassica cretica</name>
    <name type="common">Mustard</name>
    <dbReference type="NCBI Taxonomy" id="69181"/>
    <lineage>
        <taxon>Eukaryota</taxon>
        <taxon>Viridiplantae</taxon>
        <taxon>Streptophyta</taxon>
        <taxon>Embryophyta</taxon>
        <taxon>Tracheophyta</taxon>
        <taxon>Spermatophyta</taxon>
        <taxon>Magnoliopsida</taxon>
        <taxon>eudicotyledons</taxon>
        <taxon>Gunneridae</taxon>
        <taxon>Pentapetalae</taxon>
        <taxon>rosids</taxon>
        <taxon>malvids</taxon>
        <taxon>Brassicales</taxon>
        <taxon>Brassicaceae</taxon>
        <taxon>Brassiceae</taxon>
        <taxon>Brassica</taxon>
    </lineage>
</organism>
<feature type="compositionally biased region" description="Basic residues" evidence="1">
    <location>
        <begin position="75"/>
        <end position="87"/>
    </location>
</feature>
<evidence type="ECO:0000313" key="3">
    <source>
        <dbReference type="EMBL" id="KAF3548177.1"/>
    </source>
</evidence>
<feature type="compositionally biased region" description="Pro residues" evidence="1">
    <location>
        <begin position="56"/>
        <end position="72"/>
    </location>
</feature>
<dbReference type="OrthoDB" id="10592449at2759"/>
<dbReference type="EMBL" id="QGKV02000832">
    <property type="protein sequence ID" value="KAF3548177.1"/>
    <property type="molecule type" value="Genomic_DNA"/>
</dbReference>
<keyword evidence="4" id="KW-1185">Reference proteome</keyword>
<sequence length="111" mass="12395">MHEVQCNIPGLTQNETQVLQIQEGEILDMTPPTSYKRRSPLRVQPQERHQAKPCPSRTPPPPRATAVPPPSKPAAAHRPRSPSHRTRAPSCLLLDSVSCKQLRSEPQDPEK</sequence>
<protein>
    <submittedName>
        <fullName evidence="2">Uncharacterized protein</fullName>
    </submittedName>
</protein>
<reference evidence="3 4" key="3">
    <citation type="journal article" date="2020" name="BMC Genomics">
        <title>Intraspecific diversification of the crop wild relative Brassica cretica Lam. using demographic model selection.</title>
        <authorList>
            <person name="Kioukis A."/>
            <person name="Michalopoulou V.A."/>
            <person name="Briers L."/>
            <person name="Pirintsos S."/>
            <person name="Studholme D.J."/>
            <person name="Pavlidis P."/>
            <person name="Sarris P.F."/>
        </authorList>
    </citation>
    <scope>NUCLEOTIDE SEQUENCE [LARGE SCALE GENOMIC DNA]</scope>
    <source>
        <strain evidence="4">cv. PFS-1207/04</strain>
        <strain evidence="3">PFS-1207/04</strain>
    </source>
</reference>
<dbReference type="AlphaFoldDB" id="A0A8S9MDG2"/>
<comment type="caution">
    <text evidence="2">The sequence shown here is derived from an EMBL/GenBank/DDBJ whole genome shotgun (WGS) entry which is preliminary data.</text>
</comment>
<feature type="region of interest" description="Disordered" evidence="1">
    <location>
        <begin position="26"/>
        <end position="111"/>
    </location>
</feature>
<evidence type="ECO:0000256" key="1">
    <source>
        <dbReference type="SAM" id="MobiDB-lite"/>
    </source>
</evidence>
<evidence type="ECO:0000313" key="4">
    <source>
        <dbReference type="Proteomes" id="UP000266723"/>
    </source>
</evidence>
<reference evidence="3" key="2">
    <citation type="submission" date="2019-12" db="EMBL/GenBank/DDBJ databases">
        <authorList>
            <person name="Studholme D.J."/>
            <person name="Sarris P."/>
        </authorList>
    </citation>
    <scope>NUCLEOTIDE SEQUENCE</scope>
    <source>
        <strain evidence="3">PFS-1207/04</strain>
        <tissue evidence="3">Leaf</tissue>
    </source>
</reference>
<dbReference type="Proteomes" id="UP000266723">
    <property type="component" value="Unassembled WGS sequence"/>
</dbReference>